<evidence type="ECO:0000256" key="1">
    <source>
        <dbReference type="SAM" id="MobiDB-lite"/>
    </source>
</evidence>
<dbReference type="Proteomes" id="UP001303160">
    <property type="component" value="Unassembled WGS sequence"/>
</dbReference>
<reference evidence="2" key="2">
    <citation type="submission" date="2023-05" db="EMBL/GenBank/DDBJ databases">
        <authorList>
            <consortium name="Lawrence Berkeley National Laboratory"/>
            <person name="Steindorff A."/>
            <person name="Hensen N."/>
            <person name="Bonometti L."/>
            <person name="Westerberg I."/>
            <person name="Brannstrom I.O."/>
            <person name="Guillou S."/>
            <person name="Cros-Aarteil S."/>
            <person name="Calhoun S."/>
            <person name="Haridas S."/>
            <person name="Kuo A."/>
            <person name="Mondo S."/>
            <person name="Pangilinan J."/>
            <person name="Riley R."/>
            <person name="Labutti K."/>
            <person name="Andreopoulos B."/>
            <person name="Lipzen A."/>
            <person name="Chen C."/>
            <person name="Yanf M."/>
            <person name="Daum C."/>
            <person name="Ng V."/>
            <person name="Clum A."/>
            <person name="Ohm R."/>
            <person name="Martin F."/>
            <person name="Silar P."/>
            <person name="Natvig D."/>
            <person name="Lalanne C."/>
            <person name="Gautier V."/>
            <person name="Ament-Velasquez S.L."/>
            <person name="Kruys A."/>
            <person name="Hutchinson M.I."/>
            <person name="Powell A.J."/>
            <person name="Barry K."/>
            <person name="Miller A.N."/>
            <person name="Grigoriev I.V."/>
            <person name="Debuchy R."/>
            <person name="Gladieux P."/>
            <person name="Thoren M.H."/>
            <person name="Johannesson H."/>
        </authorList>
    </citation>
    <scope>NUCLEOTIDE SEQUENCE</scope>
    <source>
        <strain evidence="2">CBS 315.58</strain>
    </source>
</reference>
<gene>
    <name evidence="2" type="ORF">QBC40DRAFT_269890</name>
</gene>
<evidence type="ECO:0000313" key="2">
    <source>
        <dbReference type="EMBL" id="KAK4194703.1"/>
    </source>
</evidence>
<evidence type="ECO:0000313" key="3">
    <source>
        <dbReference type="Proteomes" id="UP001303160"/>
    </source>
</evidence>
<proteinExistence type="predicted"/>
<dbReference type="PANTHER" id="PTHR42085">
    <property type="entry name" value="F-BOX DOMAIN-CONTAINING PROTEIN"/>
    <property type="match status" value="1"/>
</dbReference>
<organism evidence="2 3">
    <name type="scientific">Triangularia verruculosa</name>
    <dbReference type="NCBI Taxonomy" id="2587418"/>
    <lineage>
        <taxon>Eukaryota</taxon>
        <taxon>Fungi</taxon>
        <taxon>Dikarya</taxon>
        <taxon>Ascomycota</taxon>
        <taxon>Pezizomycotina</taxon>
        <taxon>Sordariomycetes</taxon>
        <taxon>Sordariomycetidae</taxon>
        <taxon>Sordariales</taxon>
        <taxon>Podosporaceae</taxon>
        <taxon>Triangularia</taxon>
    </lineage>
</organism>
<name>A0AAN6X5X9_9PEZI</name>
<comment type="caution">
    <text evidence="2">The sequence shown here is derived from an EMBL/GenBank/DDBJ whole genome shotgun (WGS) entry which is preliminary data.</text>
</comment>
<feature type="region of interest" description="Disordered" evidence="1">
    <location>
        <begin position="300"/>
        <end position="322"/>
    </location>
</feature>
<reference evidence="2" key="1">
    <citation type="journal article" date="2023" name="Mol. Phylogenet. Evol.">
        <title>Genome-scale phylogeny and comparative genomics of the fungal order Sordariales.</title>
        <authorList>
            <person name="Hensen N."/>
            <person name="Bonometti L."/>
            <person name="Westerberg I."/>
            <person name="Brannstrom I.O."/>
            <person name="Guillou S."/>
            <person name="Cros-Aarteil S."/>
            <person name="Calhoun S."/>
            <person name="Haridas S."/>
            <person name="Kuo A."/>
            <person name="Mondo S."/>
            <person name="Pangilinan J."/>
            <person name="Riley R."/>
            <person name="LaButti K."/>
            <person name="Andreopoulos B."/>
            <person name="Lipzen A."/>
            <person name="Chen C."/>
            <person name="Yan M."/>
            <person name="Daum C."/>
            <person name="Ng V."/>
            <person name="Clum A."/>
            <person name="Steindorff A."/>
            <person name="Ohm R.A."/>
            <person name="Martin F."/>
            <person name="Silar P."/>
            <person name="Natvig D.O."/>
            <person name="Lalanne C."/>
            <person name="Gautier V."/>
            <person name="Ament-Velasquez S.L."/>
            <person name="Kruys A."/>
            <person name="Hutchinson M.I."/>
            <person name="Powell A.J."/>
            <person name="Barry K."/>
            <person name="Miller A.N."/>
            <person name="Grigoriev I.V."/>
            <person name="Debuchy R."/>
            <person name="Gladieux P."/>
            <person name="Hiltunen Thoren M."/>
            <person name="Johannesson H."/>
        </authorList>
    </citation>
    <scope>NUCLEOTIDE SEQUENCE</scope>
    <source>
        <strain evidence="2">CBS 315.58</strain>
    </source>
</reference>
<protein>
    <submittedName>
        <fullName evidence="2">Uncharacterized protein</fullName>
    </submittedName>
</protein>
<dbReference type="EMBL" id="MU864044">
    <property type="protein sequence ID" value="KAK4194703.1"/>
    <property type="molecule type" value="Genomic_DNA"/>
</dbReference>
<dbReference type="InterPro" id="IPR038883">
    <property type="entry name" value="AN11006-like"/>
</dbReference>
<sequence length="322" mass="36515">MAQPVGRRSLKRKAAEMETPANQATAVALEFLSLPGEIRNRIYRLLFRLDSTIDDDCRPRLSAQFLRTCRQVRDEGLPILYGENTFGFEMNNTAGPFYQTYLAPMPFERRTETRASRYHIVVTYTEEHKIELIRNAVRRLVNEVLAKGIQIDFIHLECDLDAEGDDDNFDRRHPFADDYWVNDGGKHEVVGVLRTWLGQVRNVKEVKIEGLEKDDAALLRRRLQSDEIMGATLLTDMYTALESQVKETAFCEGNLRKALLAIESDDMEGFKEASVAVAEALKERLEGVKNVIRQFAEGDESMDVDVDGDTKEAKSGEGSSSE</sequence>
<keyword evidence="3" id="KW-1185">Reference proteome</keyword>
<dbReference type="AlphaFoldDB" id="A0AAN6X5X9"/>
<accession>A0AAN6X5X9</accession>
<dbReference type="PANTHER" id="PTHR42085:SF2">
    <property type="entry name" value="F-BOX DOMAIN-CONTAINING PROTEIN"/>
    <property type="match status" value="1"/>
</dbReference>